<keyword evidence="1" id="KW-0175">Coiled coil</keyword>
<dbReference type="GeneID" id="301712075"/>
<keyword evidence="3" id="KW-1185">Reference proteome</keyword>
<dbReference type="RefSeq" id="WP_123278122.1">
    <property type="nucleotide sequence ID" value="NZ_JALRGU010000055.1"/>
</dbReference>
<reference evidence="2 3" key="1">
    <citation type="submission" date="2018-11" db="EMBL/GenBank/DDBJ databases">
        <title>Proposal to divide the Flavobacteriaceae and reorganize its genera based on Amino Acid Identity values calculated from whole genome sequences.</title>
        <authorList>
            <person name="Nicholson A.C."/>
            <person name="Gulvik C.A."/>
            <person name="Whitney A.M."/>
            <person name="Humrighouse B.W."/>
            <person name="Bell M."/>
            <person name="Holmes B."/>
            <person name="Steigerwalt A."/>
            <person name="Villarma A."/>
            <person name="Sheth M."/>
            <person name="Batra D."/>
            <person name="Pryor J."/>
            <person name="Bernardet J.-F."/>
            <person name="Hugo C."/>
            <person name="Kampfer P."/>
            <person name="Newman J."/>
            <person name="Mcquiston J.R."/>
        </authorList>
    </citation>
    <scope>NUCLEOTIDE SEQUENCE [LARGE SCALE GENOMIC DNA]</scope>
    <source>
        <strain evidence="2 3">G0235</strain>
    </source>
</reference>
<comment type="caution">
    <text evidence="2">The sequence shown here is derived from an EMBL/GenBank/DDBJ whole genome shotgun (WGS) entry which is preliminary data.</text>
</comment>
<accession>A0ABX9XAG3</accession>
<gene>
    <name evidence="2" type="ORF">EGI15_05275</name>
</gene>
<name>A0ABX9XAG3_9FLAO</name>
<feature type="coiled-coil region" evidence="1">
    <location>
        <begin position="88"/>
        <end position="115"/>
    </location>
</feature>
<dbReference type="Proteomes" id="UP000281899">
    <property type="component" value="Unassembled WGS sequence"/>
</dbReference>
<evidence type="ECO:0008006" key="4">
    <source>
        <dbReference type="Google" id="ProtNLM"/>
    </source>
</evidence>
<proteinExistence type="predicted"/>
<organism evidence="2 3">
    <name type="scientific">Chryseobacterium cucumeris</name>
    <dbReference type="NCBI Taxonomy" id="1813611"/>
    <lineage>
        <taxon>Bacteria</taxon>
        <taxon>Pseudomonadati</taxon>
        <taxon>Bacteroidota</taxon>
        <taxon>Flavobacteriia</taxon>
        <taxon>Flavobacteriales</taxon>
        <taxon>Weeksellaceae</taxon>
        <taxon>Chryseobacterium group</taxon>
        <taxon>Chryseobacterium</taxon>
    </lineage>
</organism>
<evidence type="ECO:0000256" key="1">
    <source>
        <dbReference type="SAM" id="Coils"/>
    </source>
</evidence>
<sequence length="228" mass="27597">MSKYFKFENKSDYIYYLSEIIIDTIQKKERLEFYFNEIITLLESNPNAKLINSILYEGISDKIIRPLQYLSNLIGDESKKAVSYRKFRKILFKNRNNLNIKIDNLSNEEEKLLGEFNQLRNWGLHIPESIFIQKKIFFNMDENYILENKSQIIIPKYYNFEIKFLQEYKEELNNFLSSTEIILSRMKKDYEQLIGEKFEFVFEDNIYKPYKIMDIAQNSWDIQNGKKN</sequence>
<dbReference type="EMBL" id="RJTW01000003">
    <property type="protein sequence ID" value="ROH95273.1"/>
    <property type="molecule type" value="Genomic_DNA"/>
</dbReference>
<evidence type="ECO:0000313" key="3">
    <source>
        <dbReference type="Proteomes" id="UP000281899"/>
    </source>
</evidence>
<evidence type="ECO:0000313" key="2">
    <source>
        <dbReference type="EMBL" id="ROH95273.1"/>
    </source>
</evidence>
<protein>
    <recommendedName>
        <fullName evidence="4">Lantibiotic dehydratase, C terminus</fullName>
    </recommendedName>
</protein>